<dbReference type="PIRSF" id="PIRSF006060">
    <property type="entry name" value="AA_transporter"/>
    <property type="match status" value="1"/>
</dbReference>
<gene>
    <name evidence="6" type="ORF">A6M21_05745</name>
</gene>
<dbReference type="AlphaFoldDB" id="A0A1B7LGU8"/>
<evidence type="ECO:0000256" key="4">
    <source>
        <dbReference type="ARBA" id="ARBA00023136"/>
    </source>
</evidence>
<evidence type="ECO:0000313" key="6">
    <source>
        <dbReference type="EMBL" id="OAT85425.1"/>
    </source>
</evidence>
<dbReference type="EMBL" id="LYVF01000062">
    <property type="protein sequence ID" value="OAT85425.1"/>
    <property type="molecule type" value="Genomic_DNA"/>
</dbReference>
<feature type="transmembrane region" description="Helical" evidence="5">
    <location>
        <begin position="395"/>
        <end position="414"/>
    </location>
</feature>
<feature type="transmembrane region" description="Helical" evidence="5">
    <location>
        <begin position="84"/>
        <end position="103"/>
    </location>
</feature>
<sequence>MQTGLKRELNLLDLTMLGLGAIIGSGWLFASQKAGNMAGPAAILSWLIGGIAVIFIALVYAELGSMLPEAGGLVRYPQYSHGTFVGYIMGFACIIAYSTVISIEAEAVVQYMSSYIPVLFNGKVMTFSRWLVSLVLIVLFFLLNYYSVRLFAKVNTVITLLKFITPVLTVIVLLTQFHGANLVSRGFAPFGLPGVLSAVSSGGIVFAFLGFRQAVDMAGEAKNPQRNVPLAIILAILLGVVLYAVLQTTFIGAIPAAKMAAGWGQINFRSPFADLALLLGFNWLATILFADAILSPAGTGNIYTASTSRVVLAQANNGFWWRIFKNVDGVSGVPRPALWLTLILAVIWTAPFPAWNKLVGVVSGAVVFTYMIGPVSALSLRRVAPDLHRPLPVKGLPVIALLAFIVGTLLIYWNGWSTDWVVVVVDLLGLLLYAGFVIARADLRTDLAKNIKAGIWLVVYMFFLLAVSYAGSKQFGGHNLIKYPEDMLVVIIGAIVFFYWGNASAMRTEEIENAVADQVKAQEYLNKELTHSA</sequence>
<reference evidence="6 7" key="1">
    <citation type="submission" date="2016-04" db="EMBL/GenBank/DDBJ databases">
        <authorList>
            <person name="Evans L.H."/>
            <person name="Alamgir A."/>
            <person name="Owens N."/>
            <person name="Weber N.D."/>
            <person name="Virtaneva K."/>
            <person name="Barbian K."/>
            <person name="Babar A."/>
            <person name="Rosenke K."/>
        </authorList>
    </citation>
    <scope>NUCLEOTIDE SEQUENCE [LARGE SCALE GENOMIC DNA]</scope>
    <source>
        <strain evidence="6 7">LMa1</strain>
    </source>
</reference>
<dbReference type="Gene3D" id="1.20.1740.10">
    <property type="entry name" value="Amino acid/polyamine transporter I"/>
    <property type="match status" value="1"/>
</dbReference>
<evidence type="ECO:0000256" key="1">
    <source>
        <dbReference type="ARBA" id="ARBA00004141"/>
    </source>
</evidence>
<protein>
    <submittedName>
        <fullName evidence="6">Aspartate:proton symporter</fullName>
    </submittedName>
</protein>
<dbReference type="Pfam" id="PF13520">
    <property type="entry name" value="AA_permease_2"/>
    <property type="match status" value="1"/>
</dbReference>
<comment type="caution">
    <text evidence="6">The sequence shown here is derived from an EMBL/GenBank/DDBJ whole genome shotgun (WGS) entry which is preliminary data.</text>
</comment>
<dbReference type="GO" id="GO:0022857">
    <property type="term" value="F:transmembrane transporter activity"/>
    <property type="evidence" value="ECO:0007669"/>
    <property type="project" value="InterPro"/>
</dbReference>
<feature type="transmembrane region" description="Helical" evidence="5">
    <location>
        <begin position="190"/>
        <end position="209"/>
    </location>
</feature>
<feature type="transmembrane region" description="Helical" evidence="5">
    <location>
        <begin position="42"/>
        <end position="63"/>
    </location>
</feature>
<feature type="transmembrane region" description="Helical" evidence="5">
    <location>
        <begin position="483"/>
        <end position="501"/>
    </location>
</feature>
<keyword evidence="7" id="KW-1185">Reference proteome</keyword>
<proteinExistence type="predicted"/>
<feature type="transmembrane region" description="Helical" evidence="5">
    <location>
        <begin position="127"/>
        <end position="148"/>
    </location>
</feature>
<keyword evidence="4 5" id="KW-0472">Membrane</keyword>
<feature type="transmembrane region" description="Helical" evidence="5">
    <location>
        <begin position="160"/>
        <end position="178"/>
    </location>
</feature>
<feature type="transmembrane region" description="Helical" evidence="5">
    <location>
        <begin position="275"/>
        <end position="294"/>
    </location>
</feature>
<organism evidence="6 7">
    <name type="scientific">Desulfotomaculum copahuensis</name>
    <dbReference type="NCBI Taxonomy" id="1838280"/>
    <lineage>
        <taxon>Bacteria</taxon>
        <taxon>Bacillati</taxon>
        <taxon>Bacillota</taxon>
        <taxon>Clostridia</taxon>
        <taxon>Eubacteriales</taxon>
        <taxon>Desulfotomaculaceae</taxon>
        <taxon>Desulfotomaculum</taxon>
    </lineage>
</organism>
<feature type="transmembrane region" description="Helical" evidence="5">
    <location>
        <begin position="230"/>
        <end position="255"/>
    </location>
</feature>
<dbReference type="PANTHER" id="PTHR47547:SF1">
    <property type="entry name" value="ASPARTATE-PROTON SYMPORTER"/>
    <property type="match status" value="1"/>
</dbReference>
<name>A0A1B7LGU8_9FIRM</name>
<dbReference type="InterPro" id="IPR052962">
    <property type="entry name" value="AA_Transporter_AGT"/>
</dbReference>
<keyword evidence="3 5" id="KW-1133">Transmembrane helix</keyword>
<accession>A0A1B7LGU8</accession>
<evidence type="ECO:0000313" key="7">
    <source>
        <dbReference type="Proteomes" id="UP000078532"/>
    </source>
</evidence>
<keyword evidence="2 5" id="KW-0812">Transmembrane</keyword>
<comment type="subcellular location">
    <subcellularLocation>
        <location evidence="1">Membrane</location>
        <topology evidence="1">Multi-pass membrane protein</topology>
    </subcellularLocation>
</comment>
<dbReference type="STRING" id="1838280.A6M21_05745"/>
<dbReference type="OrthoDB" id="3181223at2"/>
<feature type="transmembrane region" description="Helical" evidence="5">
    <location>
        <begin position="453"/>
        <end position="471"/>
    </location>
</feature>
<feature type="transmembrane region" description="Helical" evidence="5">
    <location>
        <begin position="361"/>
        <end position="383"/>
    </location>
</feature>
<feature type="transmembrane region" description="Helical" evidence="5">
    <location>
        <begin position="337"/>
        <end position="355"/>
    </location>
</feature>
<dbReference type="GO" id="GO:0016020">
    <property type="term" value="C:membrane"/>
    <property type="evidence" value="ECO:0007669"/>
    <property type="project" value="UniProtKB-SubCell"/>
</dbReference>
<dbReference type="RefSeq" id="WP_066666773.1">
    <property type="nucleotide sequence ID" value="NZ_LYVF01000062.1"/>
</dbReference>
<dbReference type="Proteomes" id="UP000078532">
    <property type="component" value="Unassembled WGS sequence"/>
</dbReference>
<evidence type="ECO:0000256" key="5">
    <source>
        <dbReference type="SAM" id="Phobius"/>
    </source>
</evidence>
<evidence type="ECO:0000256" key="3">
    <source>
        <dbReference type="ARBA" id="ARBA00022989"/>
    </source>
</evidence>
<dbReference type="InterPro" id="IPR002293">
    <property type="entry name" value="AA/rel_permease1"/>
</dbReference>
<feature type="transmembrane region" description="Helical" evidence="5">
    <location>
        <begin position="12"/>
        <end position="30"/>
    </location>
</feature>
<evidence type="ECO:0000256" key="2">
    <source>
        <dbReference type="ARBA" id="ARBA00022692"/>
    </source>
</evidence>
<dbReference type="PANTHER" id="PTHR47547">
    <property type="match status" value="1"/>
</dbReference>
<feature type="transmembrane region" description="Helical" evidence="5">
    <location>
        <begin position="420"/>
        <end position="441"/>
    </location>
</feature>